<feature type="compositionally biased region" description="Polar residues" evidence="1">
    <location>
        <begin position="143"/>
        <end position="153"/>
    </location>
</feature>
<organism evidence="3 4">
    <name type="scientific">Lophium mytilinum</name>
    <dbReference type="NCBI Taxonomy" id="390894"/>
    <lineage>
        <taxon>Eukaryota</taxon>
        <taxon>Fungi</taxon>
        <taxon>Dikarya</taxon>
        <taxon>Ascomycota</taxon>
        <taxon>Pezizomycotina</taxon>
        <taxon>Dothideomycetes</taxon>
        <taxon>Pleosporomycetidae</taxon>
        <taxon>Mytilinidiales</taxon>
        <taxon>Mytilinidiaceae</taxon>
        <taxon>Lophium</taxon>
    </lineage>
</organism>
<accession>A0A6A6QP07</accession>
<feature type="compositionally biased region" description="Basic and acidic residues" evidence="1">
    <location>
        <begin position="37"/>
        <end position="49"/>
    </location>
</feature>
<keyword evidence="4" id="KW-1185">Reference proteome</keyword>
<keyword evidence="2" id="KW-1133">Transmembrane helix</keyword>
<evidence type="ECO:0000313" key="3">
    <source>
        <dbReference type="EMBL" id="KAF2494131.1"/>
    </source>
</evidence>
<dbReference type="EMBL" id="MU004191">
    <property type="protein sequence ID" value="KAF2494131.1"/>
    <property type="molecule type" value="Genomic_DNA"/>
</dbReference>
<dbReference type="OrthoDB" id="5358884at2759"/>
<keyword evidence="2" id="KW-0812">Transmembrane</keyword>
<sequence>MEHQHSQPERSASPVSPIEPSHPEYYIPQFQVEQVEQVERDPFRPEAHEPVPQIHPEQASSIPDTHSPIPTDPPPAYLPGPPAYTPSTTSSSPDVEKSTTAAPSPASRKRLLFGIAAFLTLVTICIIVGVTVGRASKTHNHHANPSGTSTHNMPSPSTPTHAPATTPATSGTVGIAANDCREHSPFYHIDTPLNATADFTSSCATNIPAGIIAELGNRPVEDLNVTTAYTFEECMGKCAEFNRGAQDGGGVLCMAVSYNANLTEAFGGGGTGNCFLKDSLPKTATPAGGLMASARLERGGVTSQGEPGVDVDG</sequence>
<dbReference type="AlphaFoldDB" id="A0A6A6QP07"/>
<proteinExistence type="predicted"/>
<protein>
    <recommendedName>
        <fullName evidence="5">Apple domain-containing protein</fullName>
    </recommendedName>
</protein>
<gene>
    <name evidence="3" type="ORF">BU16DRAFT_540639</name>
</gene>
<feature type="region of interest" description="Disordered" evidence="1">
    <location>
        <begin position="138"/>
        <end position="167"/>
    </location>
</feature>
<evidence type="ECO:0000256" key="2">
    <source>
        <dbReference type="SAM" id="Phobius"/>
    </source>
</evidence>
<evidence type="ECO:0000256" key="1">
    <source>
        <dbReference type="SAM" id="MobiDB-lite"/>
    </source>
</evidence>
<reference evidence="3" key="1">
    <citation type="journal article" date="2020" name="Stud. Mycol.">
        <title>101 Dothideomycetes genomes: a test case for predicting lifestyles and emergence of pathogens.</title>
        <authorList>
            <person name="Haridas S."/>
            <person name="Albert R."/>
            <person name="Binder M."/>
            <person name="Bloem J."/>
            <person name="Labutti K."/>
            <person name="Salamov A."/>
            <person name="Andreopoulos B."/>
            <person name="Baker S."/>
            <person name="Barry K."/>
            <person name="Bills G."/>
            <person name="Bluhm B."/>
            <person name="Cannon C."/>
            <person name="Castanera R."/>
            <person name="Culley D."/>
            <person name="Daum C."/>
            <person name="Ezra D."/>
            <person name="Gonzalez J."/>
            <person name="Henrissat B."/>
            <person name="Kuo A."/>
            <person name="Liang C."/>
            <person name="Lipzen A."/>
            <person name="Lutzoni F."/>
            <person name="Magnuson J."/>
            <person name="Mondo S."/>
            <person name="Nolan M."/>
            <person name="Ohm R."/>
            <person name="Pangilinan J."/>
            <person name="Park H.-J."/>
            <person name="Ramirez L."/>
            <person name="Alfaro M."/>
            <person name="Sun H."/>
            <person name="Tritt A."/>
            <person name="Yoshinaga Y."/>
            <person name="Zwiers L.-H."/>
            <person name="Turgeon B."/>
            <person name="Goodwin S."/>
            <person name="Spatafora J."/>
            <person name="Crous P."/>
            <person name="Grigoriev I."/>
        </authorList>
    </citation>
    <scope>NUCLEOTIDE SEQUENCE</scope>
    <source>
        <strain evidence="3">CBS 269.34</strain>
    </source>
</reference>
<feature type="compositionally biased region" description="Pro residues" evidence="1">
    <location>
        <begin position="70"/>
        <end position="84"/>
    </location>
</feature>
<feature type="transmembrane region" description="Helical" evidence="2">
    <location>
        <begin position="111"/>
        <end position="132"/>
    </location>
</feature>
<feature type="compositionally biased region" description="Low complexity" evidence="1">
    <location>
        <begin position="154"/>
        <end position="167"/>
    </location>
</feature>
<keyword evidence="2" id="KW-0472">Membrane</keyword>
<dbReference type="Proteomes" id="UP000799750">
    <property type="component" value="Unassembled WGS sequence"/>
</dbReference>
<evidence type="ECO:0000313" key="4">
    <source>
        <dbReference type="Proteomes" id="UP000799750"/>
    </source>
</evidence>
<evidence type="ECO:0008006" key="5">
    <source>
        <dbReference type="Google" id="ProtNLM"/>
    </source>
</evidence>
<feature type="region of interest" description="Disordered" evidence="1">
    <location>
        <begin position="1"/>
        <end position="105"/>
    </location>
</feature>
<name>A0A6A6QP07_9PEZI</name>